<dbReference type="EMBL" id="NBIV01000145">
    <property type="protein sequence ID" value="PXF42902.1"/>
    <property type="molecule type" value="Genomic_DNA"/>
</dbReference>
<name>A0A2V3ILD0_9FLOR</name>
<accession>A0A2V3ILD0</accession>
<feature type="compositionally biased region" description="Low complexity" evidence="1">
    <location>
        <begin position="44"/>
        <end position="56"/>
    </location>
</feature>
<reference evidence="2 3" key="1">
    <citation type="journal article" date="2018" name="Mol. Biol. Evol.">
        <title>Analysis of the draft genome of the red seaweed Gracilariopsis chorda provides insights into genome size evolution in Rhodophyta.</title>
        <authorList>
            <person name="Lee J."/>
            <person name="Yang E.C."/>
            <person name="Graf L."/>
            <person name="Yang J.H."/>
            <person name="Qiu H."/>
            <person name="Zel Zion U."/>
            <person name="Chan C.X."/>
            <person name="Stephens T.G."/>
            <person name="Weber A.P.M."/>
            <person name="Boo G.H."/>
            <person name="Boo S.M."/>
            <person name="Kim K.M."/>
            <person name="Shin Y."/>
            <person name="Jung M."/>
            <person name="Lee S.J."/>
            <person name="Yim H.S."/>
            <person name="Lee J.H."/>
            <person name="Bhattacharya D."/>
            <person name="Yoon H.S."/>
        </authorList>
    </citation>
    <scope>NUCLEOTIDE SEQUENCE [LARGE SCALE GENOMIC DNA]</scope>
    <source>
        <strain evidence="2 3">SKKU-2015</strain>
        <tissue evidence="2">Whole body</tissue>
    </source>
</reference>
<feature type="compositionally biased region" description="Basic and acidic residues" evidence="1">
    <location>
        <begin position="88"/>
        <end position="104"/>
    </location>
</feature>
<gene>
    <name evidence="2" type="ORF">BWQ96_07349</name>
</gene>
<feature type="compositionally biased region" description="Basic and acidic residues" evidence="1">
    <location>
        <begin position="57"/>
        <end position="68"/>
    </location>
</feature>
<proteinExistence type="predicted"/>
<feature type="compositionally biased region" description="Basic residues" evidence="1">
    <location>
        <begin position="75"/>
        <end position="87"/>
    </location>
</feature>
<evidence type="ECO:0000313" key="3">
    <source>
        <dbReference type="Proteomes" id="UP000247409"/>
    </source>
</evidence>
<dbReference type="AlphaFoldDB" id="A0A2V3ILD0"/>
<dbReference type="Proteomes" id="UP000247409">
    <property type="component" value="Unassembled WGS sequence"/>
</dbReference>
<protein>
    <submittedName>
        <fullName evidence="2">Uncharacterized protein</fullName>
    </submittedName>
</protein>
<feature type="compositionally biased region" description="Low complexity" evidence="1">
    <location>
        <begin position="1"/>
        <end position="22"/>
    </location>
</feature>
<sequence length="305" mass="34605">MSSTHSKPSSSPKRRPQSQAPPLSGRWRIVGGWSSLRRPHSRRNSPNASPSPSGISSRRDSTMRRDTTVAEQLTSRHRISLFLRRGRTRDAEGTKSETEQDPDKSSGLFRRAQSHLVKSVGDRPAGEGARYVQYAAELDDASVERLRLGGRTKTNLRLLPEHHHENDHEHQLIGEICLADFADGDDDLDILDGQSIDVAFEPTSVGMPSRTSLKFDSGQLRWIGDEKEFAAFFAQVGLDELWEKEHQQWDEFLVDQQLFEEWTHAGEEHNKRCAVWRDLSLPDIRDVLPEFERRLAARAAQQLPA</sequence>
<keyword evidence="3" id="KW-1185">Reference proteome</keyword>
<evidence type="ECO:0000313" key="2">
    <source>
        <dbReference type="EMBL" id="PXF42902.1"/>
    </source>
</evidence>
<organism evidence="2 3">
    <name type="scientific">Gracilariopsis chorda</name>
    <dbReference type="NCBI Taxonomy" id="448386"/>
    <lineage>
        <taxon>Eukaryota</taxon>
        <taxon>Rhodophyta</taxon>
        <taxon>Florideophyceae</taxon>
        <taxon>Rhodymeniophycidae</taxon>
        <taxon>Gracilariales</taxon>
        <taxon>Gracilariaceae</taxon>
        <taxon>Gracilariopsis</taxon>
    </lineage>
</organism>
<comment type="caution">
    <text evidence="2">The sequence shown here is derived from an EMBL/GenBank/DDBJ whole genome shotgun (WGS) entry which is preliminary data.</text>
</comment>
<feature type="region of interest" description="Disordered" evidence="1">
    <location>
        <begin position="1"/>
        <end position="124"/>
    </location>
</feature>
<evidence type="ECO:0000256" key="1">
    <source>
        <dbReference type="SAM" id="MobiDB-lite"/>
    </source>
</evidence>